<dbReference type="AlphaFoldDB" id="A0A7S2XSF4"/>
<keyword evidence="1" id="KW-0812">Transmembrane</keyword>
<protein>
    <submittedName>
        <fullName evidence="2">Uncharacterized protein</fullName>
    </submittedName>
</protein>
<proteinExistence type="predicted"/>
<feature type="transmembrane region" description="Helical" evidence="1">
    <location>
        <begin position="103"/>
        <end position="123"/>
    </location>
</feature>
<sequence length="184" mass="20549">MNSSIMRGSVSTGVSTAWYPKDYSITRDLPQPHTPGKRGGIKRRVSWPEAPVSDLHLVPLDCESNQDRRALFYQRDDYQRFKRDWERERGSATRDAAGETESLGFPFLGILLIIPLLIPCIMIKGILGAFLTQVSVVDHLSTTTTTAAATATSSSPWWHDPFCLLGLWHIGQQHETDCAFQSSS</sequence>
<dbReference type="EMBL" id="HBHQ01024646">
    <property type="protein sequence ID" value="CAD9824768.1"/>
    <property type="molecule type" value="Transcribed_RNA"/>
</dbReference>
<reference evidence="2" key="1">
    <citation type="submission" date="2021-01" db="EMBL/GenBank/DDBJ databases">
        <authorList>
            <person name="Corre E."/>
            <person name="Pelletier E."/>
            <person name="Niang G."/>
            <person name="Scheremetjew M."/>
            <person name="Finn R."/>
            <person name="Kale V."/>
            <person name="Holt S."/>
            <person name="Cochrane G."/>
            <person name="Meng A."/>
            <person name="Brown T."/>
            <person name="Cohen L."/>
        </authorList>
    </citation>
    <scope>NUCLEOTIDE SEQUENCE</scope>
    <source>
        <strain evidence="2">CCMP2084</strain>
    </source>
</reference>
<keyword evidence="1" id="KW-0472">Membrane</keyword>
<evidence type="ECO:0000256" key="1">
    <source>
        <dbReference type="SAM" id="Phobius"/>
    </source>
</evidence>
<evidence type="ECO:0000313" key="2">
    <source>
        <dbReference type="EMBL" id="CAD9824768.1"/>
    </source>
</evidence>
<accession>A0A7S2XSF4</accession>
<organism evidence="2">
    <name type="scientific">Attheya septentrionalis</name>
    <dbReference type="NCBI Taxonomy" id="420275"/>
    <lineage>
        <taxon>Eukaryota</taxon>
        <taxon>Sar</taxon>
        <taxon>Stramenopiles</taxon>
        <taxon>Ochrophyta</taxon>
        <taxon>Bacillariophyta</taxon>
        <taxon>Coscinodiscophyceae</taxon>
        <taxon>Chaetocerotophycidae</taxon>
        <taxon>Chaetocerotales</taxon>
        <taxon>Attheyaceae</taxon>
        <taxon>Attheya</taxon>
    </lineage>
</organism>
<gene>
    <name evidence="2" type="ORF">ASEP1449_LOCUS16602</name>
</gene>
<keyword evidence="1" id="KW-1133">Transmembrane helix</keyword>
<name>A0A7S2XSF4_9STRA</name>